<accession>G3IGJ6</accession>
<name>G3IGJ6_CRIGR</name>
<sequence length="60" mass="6693">MINIEFVPLTLLQEATVCLKHIGYITEKPTLCVPAPSMFIAELGSALCDEVCQGWYYTNI</sequence>
<proteinExistence type="predicted"/>
<dbReference type="EMBL" id="JH002582">
    <property type="protein sequence ID" value="EGW11026.1"/>
    <property type="molecule type" value="Genomic_DNA"/>
</dbReference>
<dbReference type="InParanoid" id="G3IGJ6"/>
<evidence type="ECO:0000313" key="1">
    <source>
        <dbReference type="EMBL" id="EGW11026.1"/>
    </source>
</evidence>
<evidence type="ECO:0000313" key="2">
    <source>
        <dbReference type="Proteomes" id="UP000001075"/>
    </source>
</evidence>
<protein>
    <submittedName>
        <fullName evidence="1">Uncharacterized protein</fullName>
    </submittedName>
</protein>
<dbReference type="AlphaFoldDB" id="G3IGJ6"/>
<organism evidence="1 2">
    <name type="scientific">Cricetulus griseus</name>
    <name type="common">Chinese hamster</name>
    <name type="synonym">Cricetulus barabensis griseus</name>
    <dbReference type="NCBI Taxonomy" id="10029"/>
    <lineage>
        <taxon>Eukaryota</taxon>
        <taxon>Metazoa</taxon>
        <taxon>Chordata</taxon>
        <taxon>Craniata</taxon>
        <taxon>Vertebrata</taxon>
        <taxon>Euteleostomi</taxon>
        <taxon>Mammalia</taxon>
        <taxon>Eutheria</taxon>
        <taxon>Euarchontoglires</taxon>
        <taxon>Glires</taxon>
        <taxon>Rodentia</taxon>
        <taxon>Myomorpha</taxon>
        <taxon>Muroidea</taxon>
        <taxon>Cricetidae</taxon>
        <taxon>Cricetinae</taxon>
        <taxon>Cricetulus</taxon>
    </lineage>
</organism>
<gene>
    <name evidence="1" type="ORF">I79_022913</name>
</gene>
<dbReference type="Proteomes" id="UP000001075">
    <property type="component" value="Unassembled WGS sequence"/>
</dbReference>
<reference evidence="2" key="1">
    <citation type="journal article" date="2011" name="Nat. Biotechnol.">
        <title>The genomic sequence of the Chinese hamster ovary (CHO)-K1 cell line.</title>
        <authorList>
            <person name="Xu X."/>
            <person name="Nagarajan H."/>
            <person name="Lewis N.E."/>
            <person name="Pan S."/>
            <person name="Cai Z."/>
            <person name="Liu X."/>
            <person name="Chen W."/>
            <person name="Xie M."/>
            <person name="Wang W."/>
            <person name="Hammond S."/>
            <person name="Andersen M.R."/>
            <person name="Neff N."/>
            <person name="Passarelli B."/>
            <person name="Koh W."/>
            <person name="Fan H.C."/>
            <person name="Wang J."/>
            <person name="Gui Y."/>
            <person name="Lee K.H."/>
            <person name="Betenbaugh M.J."/>
            <person name="Quake S.R."/>
            <person name="Famili I."/>
            <person name="Palsson B.O."/>
            <person name="Wang J."/>
        </authorList>
    </citation>
    <scope>NUCLEOTIDE SEQUENCE [LARGE SCALE GENOMIC DNA]</scope>
    <source>
        <strain evidence="2">CHO K1 cell line</strain>
    </source>
</reference>